<dbReference type="InterPro" id="IPR052184">
    <property type="entry name" value="SDR_enzymes"/>
</dbReference>
<keyword evidence="3" id="KW-1185">Reference proteome</keyword>
<dbReference type="AlphaFoldDB" id="A0A6P0UT80"/>
<comment type="caution">
    <text evidence="2">The sequence shown here is derived from an EMBL/GenBank/DDBJ whole genome shotgun (WGS) entry which is preliminary data.</text>
</comment>
<protein>
    <submittedName>
        <fullName evidence="2">SDR family NAD(P)-dependent oxidoreductase</fullName>
    </submittedName>
</protein>
<dbReference type="PRINTS" id="PR00081">
    <property type="entry name" value="GDHRDH"/>
</dbReference>
<dbReference type="InterPro" id="IPR002347">
    <property type="entry name" value="SDR_fam"/>
</dbReference>
<reference evidence="2 3" key="1">
    <citation type="submission" date="2020-01" db="EMBL/GenBank/DDBJ databases">
        <title>Leptobacterium flavescens.</title>
        <authorList>
            <person name="Wang G."/>
        </authorList>
    </citation>
    <scope>NUCLEOTIDE SEQUENCE [LARGE SCALE GENOMIC DNA]</scope>
    <source>
        <strain evidence="2 3">KCTC 22160</strain>
    </source>
</reference>
<dbReference type="SUPFAM" id="SSF51735">
    <property type="entry name" value="NAD(P)-binding Rossmann-fold domains"/>
    <property type="match status" value="1"/>
</dbReference>
<dbReference type="RefSeq" id="WP_163608341.1">
    <property type="nucleotide sequence ID" value="NZ_JAABOO010000004.1"/>
</dbReference>
<organism evidence="2 3">
    <name type="scientific">Leptobacterium flavescens</name>
    <dbReference type="NCBI Taxonomy" id="472055"/>
    <lineage>
        <taxon>Bacteria</taxon>
        <taxon>Pseudomonadati</taxon>
        <taxon>Bacteroidota</taxon>
        <taxon>Flavobacteriia</taxon>
        <taxon>Flavobacteriales</taxon>
        <taxon>Flavobacteriaceae</taxon>
        <taxon>Leptobacterium</taxon>
    </lineage>
</organism>
<evidence type="ECO:0000256" key="1">
    <source>
        <dbReference type="RuleBase" id="RU000363"/>
    </source>
</evidence>
<dbReference type="PANTHER" id="PTHR45458:SF1">
    <property type="entry name" value="SHORT CHAIN DEHYDROGENASE"/>
    <property type="match status" value="1"/>
</dbReference>
<dbReference type="Proteomes" id="UP000468581">
    <property type="component" value="Unassembled WGS sequence"/>
</dbReference>
<gene>
    <name evidence="2" type="ORF">GWK08_16405</name>
</gene>
<dbReference type="Pfam" id="PF00106">
    <property type="entry name" value="adh_short"/>
    <property type="match status" value="1"/>
</dbReference>
<sequence length="223" mass="24707">MKKTVLITGASQGIGLALAKKFLQNDYQVIGTSRNGEVHGITDKAFQAYKLDLTQNNSIQSFKDLLISKDLQIDLLINNAGIGPDLNHMLPEEESLRTTFETNLFGTIFLTEALIPLLNDSAKLINISSKMGAIGPCVSSCSPAYRMSKTALNMYTKLLTNRFSGKYKVAVIHPGWVRTMISGDDTSGRLSPEESAEGIFDFVISNFRNGMFWDVETRSEIEW</sequence>
<accession>A0A6P0UT80</accession>
<dbReference type="InterPro" id="IPR036291">
    <property type="entry name" value="NAD(P)-bd_dom_sf"/>
</dbReference>
<evidence type="ECO:0000313" key="2">
    <source>
        <dbReference type="EMBL" id="NER15039.1"/>
    </source>
</evidence>
<comment type="similarity">
    <text evidence="1">Belongs to the short-chain dehydrogenases/reductases (SDR) family.</text>
</comment>
<name>A0A6P0UT80_9FLAO</name>
<evidence type="ECO:0000313" key="3">
    <source>
        <dbReference type="Proteomes" id="UP000468581"/>
    </source>
</evidence>
<dbReference type="GO" id="GO:0016616">
    <property type="term" value="F:oxidoreductase activity, acting on the CH-OH group of donors, NAD or NADP as acceptor"/>
    <property type="evidence" value="ECO:0007669"/>
    <property type="project" value="TreeGrafter"/>
</dbReference>
<dbReference type="PRINTS" id="PR00080">
    <property type="entry name" value="SDRFAMILY"/>
</dbReference>
<proteinExistence type="inferred from homology"/>
<dbReference type="Gene3D" id="3.40.50.720">
    <property type="entry name" value="NAD(P)-binding Rossmann-like Domain"/>
    <property type="match status" value="1"/>
</dbReference>
<dbReference type="PANTHER" id="PTHR45458">
    <property type="entry name" value="SHORT-CHAIN DEHYDROGENASE/REDUCTASE SDR"/>
    <property type="match status" value="1"/>
</dbReference>
<dbReference type="EMBL" id="JAABOO010000004">
    <property type="protein sequence ID" value="NER15039.1"/>
    <property type="molecule type" value="Genomic_DNA"/>
</dbReference>